<comment type="pathway">
    <text evidence="4">Sphingolipid metabolism.</text>
</comment>
<evidence type="ECO:0000256" key="3">
    <source>
        <dbReference type="ARBA" id="ARBA00004760"/>
    </source>
</evidence>
<dbReference type="Gene3D" id="3.90.1150.10">
    <property type="entry name" value="Aspartate Aminotransferase, domain 1"/>
    <property type="match status" value="1"/>
</dbReference>
<dbReference type="EC" id="4.1.2.27" evidence="14"/>
<evidence type="ECO:0000256" key="17">
    <source>
        <dbReference type="RuleBase" id="RU000382"/>
    </source>
</evidence>
<protein>
    <recommendedName>
        <fullName evidence="14">sphinganine-1-phosphate aldolase</fullName>
        <ecNumber evidence="14">4.1.2.27</ecNumber>
    </recommendedName>
    <alternativeName>
        <fullName evidence="15">Sphingosine-1-phosphate aldolase</fullName>
    </alternativeName>
</protein>
<evidence type="ECO:0000256" key="8">
    <source>
        <dbReference type="ARBA" id="ARBA00022919"/>
    </source>
</evidence>
<organism evidence="18 19">
    <name type="scientific">Orchesella cincta</name>
    <name type="common">Springtail</name>
    <name type="synonym">Podura cincta</name>
    <dbReference type="NCBI Taxonomy" id="48709"/>
    <lineage>
        <taxon>Eukaryota</taxon>
        <taxon>Metazoa</taxon>
        <taxon>Ecdysozoa</taxon>
        <taxon>Arthropoda</taxon>
        <taxon>Hexapoda</taxon>
        <taxon>Collembola</taxon>
        <taxon>Entomobryomorpha</taxon>
        <taxon>Entomobryoidea</taxon>
        <taxon>Orchesellidae</taxon>
        <taxon>Orchesellinae</taxon>
        <taxon>Orchesella</taxon>
    </lineage>
</organism>
<dbReference type="OrthoDB" id="10254570at2759"/>
<keyword evidence="19" id="KW-1185">Reference proteome</keyword>
<dbReference type="GO" id="GO:0030170">
    <property type="term" value="F:pyridoxal phosphate binding"/>
    <property type="evidence" value="ECO:0007669"/>
    <property type="project" value="InterPro"/>
</dbReference>
<dbReference type="AlphaFoldDB" id="A0A1D2NN68"/>
<evidence type="ECO:0000256" key="11">
    <source>
        <dbReference type="ARBA" id="ARBA00023136"/>
    </source>
</evidence>
<evidence type="ECO:0000256" key="4">
    <source>
        <dbReference type="ARBA" id="ARBA00004991"/>
    </source>
</evidence>
<dbReference type="FunFam" id="3.40.640.10:FF:000020">
    <property type="entry name" value="sphingosine-1-phosphate lyase 1"/>
    <property type="match status" value="1"/>
</dbReference>
<evidence type="ECO:0000313" key="18">
    <source>
        <dbReference type="EMBL" id="ODN06386.1"/>
    </source>
</evidence>
<keyword evidence="5" id="KW-0812">Transmembrane</keyword>
<evidence type="ECO:0000256" key="7">
    <source>
        <dbReference type="ARBA" id="ARBA00022898"/>
    </source>
</evidence>
<dbReference type="STRING" id="48709.A0A1D2NN68"/>
<dbReference type="GO" id="GO:0030149">
    <property type="term" value="P:sphingolipid catabolic process"/>
    <property type="evidence" value="ECO:0007669"/>
    <property type="project" value="TreeGrafter"/>
</dbReference>
<evidence type="ECO:0000256" key="5">
    <source>
        <dbReference type="ARBA" id="ARBA00022692"/>
    </source>
</evidence>
<evidence type="ECO:0000256" key="2">
    <source>
        <dbReference type="ARBA" id="ARBA00004389"/>
    </source>
</evidence>
<evidence type="ECO:0000256" key="1">
    <source>
        <dbReference type="ARBA" id="ARBA00001933"/>
    </source>
</evidence>
<dbReference type="OMA" id="FKDHQFT"/>
<evidence type="ECO:0000256" key="6">
    <source>
        <dbReference type="ARBA" id="ARBA00022824"/>
    </source>
</evidence>
<dbReference type="Pfam" id="PF00282">
    <property type="entry name" value="Pyridoxal_deC"/>
    <property type="match status" value="1"/>
</dbReference>
<evidence type="ECO:0000256" key="16">
    <source>
        <dbReference type="PIRSR" id="PIRSR602129-50"/>
    </source>
</evidence>
<sequence length="565" mass="61917">MSGTDALELTLQHLRNVKDSVNSLLPYQPVVLVGGTAIIVHGIHCLIARTPHDGAVAGLQRLLFRNLRKIPAVKRKIDEEVKKAEKVMRHDIKTLYQGNNAECIFITDLPNAGISTQDILTKIKDYLELGSYKWGDGAVSGTVYHGGDELTQLNTEVYRLCAWTNPLHPDVFPGVCKMEAEIVRIGATLFHGGPECCGTMTSGGTESIVLAVKAYRDWAMTERGILYPEIIVPTTAHAAFDKAAHILNLRIKHVPVDEDTCTVNVKKMRSMITRNTIMLVGSAPAFPHGCIDDIQSIAALGKRYNIPVHVDACLGGFLLAFMPAAGHPIPPFDFNVPGVTSISADTHKYGYAPKGSSLLLYSEKKFKEYQMFTQADWPGGLYASPTIAGSRPGVLIAGCWASLLHFGYRGYVDTTKKIIDTTRKIENEIRKIDGISVMGRPQVSVIAMTSKVFDIYRLQDGLGKRGWSLNALQFPSSIHFCMTYRQTEPGVADRFVKDVKELTAEIMKNPGSPSSGAAAIYGSSQTVPDRSLVSALTGKFIDLLYETNFDEEDDKPQNGSLKAQK</sequence>
<feature type="modified residue" description="N6-(pyridoxal phosphate)lysine" evidence="16">
    <location>
        <position position="348"/>
    </location>
</feature>
<evidence type="ECO:0000256" key="10">
    <source>
        <dbReference type="ARBA" id="ARBA00023098"/>
    </source>
</evidence>
<gene>
    <name evidence="18" type="ORF">Ocin01_00263</name>
</gene>
<dbReference type="GO" id="GO:0008117">
    <property type="term" value="F:sphinganine-1-phosphate aldolase activity"/>
    <property type="evidence" value="ECO:0007669"/>
    <property type="project" value="UniProtKB-EC"/>
</dbReference>
<dbReference type="PANTHER" id="PTHR42735">
    <property type="match status" value="1"/>
</dbReference>
<keyword evidence="6" id="KW-0256">Endoplasmic reticulum</keyword>
<dbReference type="InterPro" id="IPR015424">
    <property type="entry name" value="PyrdxlP-dep_Trfase"/>
</dbReference>
<comment type="caution">
    <text evidence="18">The sequence shown here is derived from an EMBL/GenBank/DDBJ whole genome shotgun (WGS) entry which is preliminary data.</text>
</comment>
<evidence type="ECO:0000256" key="12">
    <source>
        <dbReference type="ARBA" id="ARBA00023239"/>
    </source>
</evidence>
<dbReference type="Gene3D" id="3.40.640.10">
    <property type="entry name" value="Type I PLP-dependent aspartate aminotransferase-like (Major domain)"/>
    <property type="match status" value="1"/>
</dbReference>
<dbReference type="InterPro" id="IPR050477">
    <property type="entry name" value="GrpII_AminoAcid_Decarb"/>
</dbReference>
<dbReference type="PANTHER" id="PTHR42735:SF6">
    <property type="entry name" value="SPHINGOSINE-1-PHOSPHATE LYASE 1"/>
    <property type="match status" value="1"/>
</dbReference>
<comment type="similarity">
    <text evidence="13">Belongs to the group II decarboxylase family. Sphingosine-1-phosphate lyase subfamily.</text>
</comment>
<dbReference type="InterPro" id="IPR015422">
    <property type="entry name" value="PyrdxlP-dep_Trfase_small"/>
</dbReference>
<keyword evidence="11" id="KW-0472">Membrane</keyword>
<dbReference type="InterPro" id="IPR002129">
    <property type="entry name" value="PyrdxlP-dep_de-COase"/>
</dbReference>
<accession>A0A1D2NN68</accession>
<keyword evidence="8" id="KW-0746">Sphingolipid metabolism</keyword>
<comment type="cofactor">
    <cofactor evidence="1 16 17">
        <name>pyridoxal 5'-phosphate</name>
        <dbReference type="ChEBI" id="CHEBI:597326"/>
    </cofactor>
</comment>
<evidence type="ECO:0000256" key="9">
    <source>
        <dbReference type="ARBA" id="ARBA00022989"/>
    </source>
</evidence>
<dbReference type="SUPFAM" id="SSF53383">
    <property type="entry name" value="PLP-dependent transferases"/>
    <property type="match status" value="1"/>
</dbReference>
<evidence type="ECO:0000256" key="14">
    <source>
        <dbReference type="ARBA" id="ARBA00038965"/>
    </source>
</evidence>
<dbReference type="FunFam" id="6.10.140.2150:FF:000001">
    <property type="entry name" value="Sphingosine-1-phosphate lyase 1"/>
    <property type="match status" value="1"/>
</dbReference>
<dbReference type="Proteomes" id="UP000094527">
    <property type="component" value="Unassembled WGS sequence"/>
</dbReference>
<dbReference type="GO" id="GO:0005789">
    <property type="term" value="C:endoplasmic reticulum membrane"/>
    <property type="evidence" value="ECO:0007669"/>
    <property type="project" value="UniProtKB-SubCell"/>
</dbReference>
<keyword evidence="9" id="KW-1133">Transmembrane helix</keyword>
<dbReference type="Gene3D" id="6.10.140.2150">
    <property type="match status" value="1"/>
</dbReference>
<keyword evidence="10" id="KW-0443">Lipid metabolism</keyword>
<comment type="subcellular location">
    <subcellularLocation>
        <location evidence="2">Endoplasmic reticulum membrane</location>
        <topology evidence="2">Single-pass membrane protein</topology>
    </subcellularLocation>
</comment>
<keyword evidence="12 17" id="KW-0456">Lyase</keyword>
<dbReference type="InterPro" id="IPR015421">
    <property type="entry name" value="PyrdxlP-dep_Trfase_major"/>
</dbReference>
<name>A0A1D2NN68_ORCCI</name>
<dbReference type="EMBL" id="LJIJ01000006">
    <property type="protein sequence ID" value="ODN06386.1"/>
    <property type="molecule type" value="Genomic_DNA"/>
</dbReference>
<proteinExistence type="inferred from homology"/>
<evidence type="ECO:0000256" key="15">
    <source>
        <dbReference type="ARBA" id="ARBA00042568"/>
    </source>
</evidence>
<evidence type="ECO:0000256" key="13">
    <source>
        <dbReference type="ARBA" id="ARBA00038302"/>
    </source>
</evidence>
<dbReference type="GO" id="GO:0019752">
    <property type="term" value="P:carboxylic acid metabolic process"/>
    <property type="evidence" value="ECO:0007669"/>
    <property type="project" value="InterPro"/>
</dbReference>
<comment type="pathway">
    <text evidence="3">Lipid metabolism; sphingolipid metabolism.</text>
</comment>
<reference evidence="18 19" key="1">
    <citation type="journal article" date="2016" name="Genome Biol. Evol.">
        <title>Gene Family Evolution Reflects Adaptation to Soil Environmental Stressors in the Genome of the Collembolan Orchesella cincta.</title>
        <authorList>
            <person name="Faddeeva-Vakhrusheva A."/>
            <person name="Derks M.F."/>
            <person name="Anvar S.Y."/>
            <person name="Agamennone V."/>
            <person name="Suring W."/>
            <person name="Smit S."/>
            <person name="van Straalen N.M."/>
            <person name="Roelofs D."/>
        </authorList>
    </citation>
    <scope>NUCLEOTIDE SEQUENCE [LARGE SCALE GENOMIC DNA]</scope>
    <source>
        <tissue evidence="18">Mixed pool</tissue>
    </source>
</reference>
<evidence type="ECO:0000313" key="19">
    <source>
        <dbReference type="Proteomes" id="UP000094527"/>
    </source>
</evidence>
<dbReference type="FunFam" id="3.90.1150.10:FF:000247">
    <property type="entry name" value="Sphingosine phosphate lyase, putative"/>
    <property type="match status" value="1"/>
</dbReference>
<keyword evidence="7 16" id="KW-0663">Pyridoxal phosphate</keyword>